<dbReference type="GO" id="GO:0008198">
    <property type="term" value="F:ferrous iron binding"/>
    <property type="evidence" value="ECO:0007669"/>
    <property type="project" value="TreeGrafter"/>
</dbReference>
<dbReference type="GO" id="GO:0035515">
    <property type="term" value="F:oxidative RNA demethylase activity"/>
    <property type="evidence" value="ECO:0007669"/>
    <property type="project" value="TreeGrafter"/>
</dbReference>
<dbReference type="SUPFAM" id="SSF51197">
    <property type="entry name" value="Clavaminate synthase-like"/>
    <property type="match status" value="1"/>
</dbReference>
<keyword evidence="3" id="KW-0560">Oxidoreductase</keyword>
<dbReference type="InterPro" id="IPR005123">
    <property type="entry name" value="Oxoglu/Fe-dep_dioxygenase_dom"/>
</dbReference>
<dbReference type="InterPro" id="IPR027450">
    <property type="entry name" value="AlkB-like"/>
</dbReference>
<feature type="binding site" evidence="5">
    <location>
        <position position="202"/>
    </location>
    <ligand>
        <name>Fe cation</name>
        <dbReference type="ChEBI" id="CHEBI:24875"/>
        <note>catalytic</note>
    </ligand>
</feature>
<gene>
    <name evidence="7" type="ORF">APLA_LOCUS11318</name>
    <name evidence="8" type="ORF">APLA_LOCUS15345</name>
</gene>
<evidence type="ECO:0000256" key="5">
    <source>
        <dbReference type="PIRSR" id="PIRSR604574-2"/>
    </source>
</evidence>
<protein>
    <recommendedName>
        <fullName evidence="6">Fe2OG dioxygenase domain-containing protein</fullName>
    </recommendedName>
</protein>
<feature type="binding site" evidence="5">
    <location>
        <position position="204"/>
    </location>
    <ligand>
        <name>Fe cation</name>
        <dbReference type="ChEBI" id="CHEBI:24875"/>
        <note>catalytic</note>
    </ligand>
</feature>
<dbReference type="InterPro" id="IPR004574">
    <property type="entry name" value="Alkb"/>
</dbReference>
<comment type="caution">
    <text evidence="7">The sequence shown here is derived from an EMBL/GenBank/DDBJ whole genome shotgun (WGS) entry which is preliminary data.</text>
</comment>
<proteinExistence type="predicted"/>
<sequence length="335" mass="38821">MEQIQISASEKDEFMKKFKYYKSNKPKPSLDQVVKVEKGCSNLVTELCPDKKVEEPRTQLLGLRSSNEWQLYKFQMHPGLIFIKNPFTDVGQRFWIRKCLEEYPRKPNKLNIDIGSNCQDWWAECHGNTDNNKLLLKKLRWTTLGYHHNWDTKVYSEDNKTPFPNDLAELSDVFARCLGYKNFRAEAAIVNYYHMNSTLSAHTDHSEINLDAPLFSFSFGQSAIFLIGGKEKSVEPSALLINSGDVIVMSNETRLCYHAVPKILPSPASPWEGTDYEISNLDVSDLKYIVHPEEILSSMKQNTSNQEWDKFRHYIKESRININVRQVLNEKQTSL</sequence>
<keyword evidence="4 5" id="KW-0408">Iron</keyword>
<accession>A0A8S1AI55</accession>
<dbReference type="InterPro" id="IPR037151">
    <property type="entry name" value="AlkB-like_sf"/>
</dbReference>
<evidence type="ECO:0000313" key="10">
    <source>
        <dbReference type="Proteomes" id="UP000494256"/>
    </source>
</evidence>
<dbReference type="GO" id="GO:0005634">
    <property type="term" value="C:nucleus"/>
    <property type="evidence" value="ECO:0007669"/>
    <property type="project" value="TreeGrafter"/>
</dbReference>
<name>A0A8S1AI55_ARCPL</name>
<dbReference type="PANTHER" id="PTHR16557">
    <property type="entry name" value="ALKYLATED DNA REPAIR PROTEIN ALKB-RELATED"/>
    <property type="match status" value="1"/>
</dbReference>
<dbReference type="GO" id="GO:0035513">
    <property type="term" value="P:oxidative RNA demethylation"/>
    <property type="evidence" value="ECO:0007669"/>
    <property type="project" value="TreeGrafter"/>
</dbReference>
<dbReference type="AlphaFoldDB" id="A0A8S1AI55"/>
<evidence type="ECO:0000256" key="1">
    <source>
        <dbReference type="ARBA" id="ARBA00022723"/>
    </source>
</evidence>
<evidence type="ECO:0000256" key="3">
    <source>
        <dbReference type="ARBA" id="ARBA00023002"/>
    </source>
</evidence>
<dbReference type="Pfam" id="PF13532">
    <property type="entry name" value="2OG-FeII_Oxy_2"/>
    <property type="match status" value="1"/>
</dbReference>
<dbReference type="Proteomes" id="UP000494106">
    <property type="component" value="Unassembled WGS sequence"/>
</dbReference>
<feature type="binding site" evidence="5">
    <location>
        <position position="258"/>
    </location>
    <ligand>
        <name>Fe cation</name>
        <dbReference type="ChEBI" id="CHEBI:24875"/>
        <note>catalytic</note>
    </ligand>
</feature>
<dbReference type="EMBL" id="CADEBC010000530">
    <property type="protein sequence ID" value="CAB3247379.1"/>
    <property type="molecule type" value="Genomic_DNA"/>
</dbReference>
<evidence type="ECO:0000259" key="6">
    <source>
        <dbReference type="PROSITE" id="PS51471"/>
    </source>
</evidence>
<keyword evidence="1 5" id="KW-0479">Metal-binding</keyword>
<evidence type="ECO:0000256" key="4">
    <source>
        <dbReference type="ARBA" id="ARBA00023004"/>
    </source>
</evidence>
<dbReference type="Proteomes" id="UP000494256">
    <property type="component" value="Unassembled WGS sequence"/>
</dbReference>
<keyword evidence="2" id="KW-0223">Dioxygenase</keyword>
<feature type="domain" description="Fe2OG dioxygenase" evidence="6">
    <location>
        <begin position="184"/>
        <end position="328"/>
    </location>
</feature>
<dbReference type="GO" id="GO:0035516">
    <property type="term" value="F:broad specificity oxidative DNA demethylase activity"/>
    <property type="evidence" value="ECO:0007669"/>
    <property type="project" value="TreeGrafter"/>
</dbReference>
<keyword evidence="9" id="KW-1185">Reference proteome</keyword>
<evidence type="ECO:0000313" key="7">
    <source>
        <dbReference type="EMBL" id="CAB3247379.1"/>
    </source>
</evidence>
<organism evidence="7 9">
    <name type="scientific">Arctia plantaginis</name>
    <name type="common">Wood tiger moth</name>
    <name type="synonym">Phalaena plantaginis</name>
    <dbReference type="NCBI Taxonomy" id="874455"/>
    <lineage>
        <taxon>Eukaryota</taxon>
        <taxon>Metazoa</taxon>
        <taxon>Ecdysozoa</taxon>
        <taxon>Arthropoda</taxon>
        <taxon>Hexapoda</taxon>
        <taxon>Insecta</taxon>
        <taxon>Pterygota</taxon>
        <taxon>Neoptera</taxon>
        <taxon>Endopterygota</taxon>
        <taxon>Lepidoptera</taxon>
        <taxon>Glossata</taxon>
        <taxon>Ditrysia</taxon>
        <taxon>Noctuoidea</taxon>
        <taxon>Erebidae</taxon>
        <taxon>Arctiinae</taxon>
        <taxon>Arctia</taxon>
    </lineage>
</organism>
<dbReference type="PROSITE" id="PS51471">
    <property type="entry name" value="FE2OG_OXY"/>
    <property type="match status" value="1"/>
</dbReference>
<dbReference type="OrthoDB" id="6614653at2759"/>
<dbReference type="PANTHER" id="PTHR16557:SF2">
    <property type="entry name" value="NUCLEIC ACID DIOXYGENASE ALKBH1"/>
    <property type="match status" value="1"/>
</dbReference>
<evidence type="ECO:0000313" key="8">
    <source>
        <dbReference type="EMBL" id="CAB3255665.1"/>
    </source>
</evidence>
<evidence type="ECO:0000256" key="2">
    <source>
        <dbReference type="ARBA" id="ARBA00022964"/>
    </source>
</evidence>
<comment type="cofactor">
    <cofactor evidence="5">
        <name>Fe(2+)</name>
        <dbReference type="ChEBI" id="CHEBI:29033"/>
    </cofactor>
    <text evidence="5">Binds 1 Fe(2+) ion per subunit.</text>
</comment>
<evidence type="ECO:0000313" key="9">
    <source>
        <dbReference type="Proteomes" id="UP000494106"/>
    </source>
</evidence>
<dbReference type="EMBL" id="CADEBD010000443">
    <property type="protein sequence ID" value="CAB3255665.1"/>
    <property type="molecule type" value="Genomic_DNA"/>
</dbReference>
<reference evidence="9 10" key="1">
    <citation type="submission" date="2020-04" db="EMBL/GenBank/DDBJ databases">
        <authorList>
            <person name="Wallbank WR R."/>
            <person name="Pardo Diaz C."/>
            <person name="Kozak K."/>
            <person name="Martin S."/>
            <person name="Jiggins C."/>
            <person name="Moest M."/>
            <person name="Warren A I."/>
            <person name="Byers J.R.P. K."/>
            <person name="Montejo-Kovacevich G."/>
            <person name="Yen C E."/>
        </authorList>
    </citation>
    <scope>NUCLEOTIDE SEQUENCE [LARGE SCALE GENOMIC DNA]</scope>
</reference>
<dbReference type="Gene3D" id="2.60.120.590">
    <property type="entry name" value="Alpha-ketoglutarate-dependent dioxygenase AlkB-like"/>
    <property type="match status" value="1"/>
</dbReference>
<dbReference type="GO" id="GO:0005737">
    <property type="term" value="C:cytoplasm"/>
    <property type="evidence" value="ECO:0007669"/>
    <property type="project" value="TreeGrafter"/>
</dbReference>